<feature type="region of interest" description="Disordered" evidence="2">
    <location>
        <begin position="67"/>
        <end position="87"/>
    </location>
</feature>
<dbReference type="Proteomes" id="UP001060164">
    <property type="component" value="Chromosome"/>
</dbReference>
<name>A0ABY5VKQ5_9FIRM</name>
<dbReference type="EMBL" id="CP102290">
    <property type="protein sequence ID" value="UWP60784.1"/>
    <property type="molecule type" value="Genomic_DNA"/>
</dbReference>
<dbReference type="CDD" id="cd00093">
    <property type="entry name" value="HTH_XRE"/>
    <property type="match status" value="1"/>
</dbReference>
<keyword evidence="5" id="KW-1185">Reference proteome</keyword>
<dbReference type="SMART" id="SM00530">
    <property type="entry name" value="HTH_XRE"/>
    <property type="match status" value="1"/>
</dbReference>
<protein>
    <submittedName>
        <fullName evidence="4">Helix-turn-helix transcriptional regulator</fullName>
    </submittedName>
</protein>
<dbReference type="Gene3D" id="1.10.260.40">
    <property type="entry name" value="lambda repressor-like DNA-binding domains"/>
    <property type="match status" value="1"/>
</dbReference>
<dbReference type="InterPro" id="IPR001387">
    <property type="entry name" value="Cro/C1-type_HTH"/>
</dbReference>
<sequence length="87" mass="9975">MKNRIRELREERGMTQEQLGEMIGTSRQAINAIETEKFEPSIWIAYDLSQVFGCSIEEIFLFDESQRRSRADCSRGSGNGNKKSLLS</sequence>
<evidence type="ECO:0000256" key="2">
    <source>
        <dbReference type="SAM" id="MobiDB-lite"/>
    </source>
</evidence>
<dbReference type="RefSeq" id="WP_028527489.1">
    <property type="nucleotide sequence ID" value="NZ_CABLBR010000003.1"/>
</dbReference>
<organism evidence="4 5">
    <name type="scientific">Ruminococcus gauvreauii</name>
    <dbReference type="NCBI Taxonomy" id="438033"/>
    <lineage>
        <taxon>Bacteria</taxon>
        <taxon>Bacillati</taxon>
        <taxon>Bacillota</taxon>
        <taxon>Clostridia</taxon>
        <taxon>Eubacteriales</taxon>
        <taxon>Oscillospiraceae</taxon>
        <taxon>Ruminococcus</taxon>
    </lineage>
</organism>
<dbReference type="Pfam" id="PF01381">
    <property type="entry name" value="HTH_3"/>
    <property type="match status" value="1"/>
</dbReference>
<accession>A0ABY5VKQ5</accession>
<dbReference type="InterPro" id="IPR010982">
    <property type="entry name" value="Lambda_DNA-bd_dom_sf"/>
</dbReference>
<keyword evidence="1" id="KW-0238">DNA-binding</keyword>
<gene>
    <name evidence="4" type="ORF">NQ502_07040</name>
</gene>
<dbReference type="PROSITE" id="PS50943">
    <property type="entry name" value="HTH_CROC1"/>
    <property type="match status" value="1"/>
</dbReference>
<evidence type="ECO:0000313" key="4">
    <source>
        <dbReference type="EMBL" id="UWP60784.1"/>
    </source>
</evidence>
<feature type="domain" description="HTH cro/C1-type" evidence="3">
    <location>
        <begin position="5"/>
        <end position="59"/>
    </location>
</feature>
<evidence type="ECO:0000259" key="3">
    <source>
        <dbReference type="PROSITE" id="PS50943"/>
    </source>
</evidence>
<evidence type="ECO:0000256" key="1">
    <source>
        <dbReference type="ARBA" id="ARBA00023125"/>
    </source>
</evidence>
<evidence type="ECO:0000313" key="5">
    <source>
        <dbReference type="Proteomes" id="UP001060164"/>
    </source>
</evidence>
<dbReference type="SUPFAM" id="SSF47413">
    <property type="entry name" value="lambda repressor-like DNA-binding domains"/>
    <property type="match status" value="1"/>
</dbReference>
<dbReference type="PANTHER" id="PTHR46558:SF7">
    <property type="entry name" value="TRANSCRIPTIONAL REGULATOR"/>
    <property type="match status" value="1"/>
</dbReference>
<proteinExistence type="predicted"/>
<reference evidence="4" key="1">
    <citation type="journal article" date="2022" name="Cell">
        <title>Design, construction, and in vivo augmentation of a complex gut microbiome.</title>
        <authorList>
            <person name="Cheng A.G."/>
            <person name="Ho P.Y."/>
            <person name="Aranda-Diaz A."/>
            <person name="Jain S."/>
            <person name="Yu F.B."/>
            <person name="Meng X."/>
            <person name="Wang M."/>
            <person name="Iakiviak M."/>
            <person name="Nagashima K."/>
            <person name="Zhao A."/>
            <person name="Murugkar P."/>
            <person name="Patil A."/>
            <person name="Atabakhsh K."/>
            <person name="Weakley A."/>
            <person name="Yan J."/>
            <person name="Brumbaugh A.R."/>
            <person name="Higginbottom S."/>
            <person name="Dimas A."/>
            <person name="Shiver A.L."/>
            <person name="Deutschbauer A."/>
            <person name="Neff N."/>
            <person name="Sonnenburg J.L."/>
            <person name="Huang K.C."/>
            <person name="Fischbach M.A."/>
        </authorList>
    </citation>
    <scope>NUCLEOTIDE SEQUENCE</scope>
    <source>
        <strain evidence="4">DSM 19829</strain>
    </source>
</reference>
<dbReference type="PANTHER" id="PTHR46558">
    <property type="entry name" value="TRACRIPTIONAL REGULATORY PROTEIN-RELATED-RELATED"/>
    <property type="match status" value="1"/>
</dbReference>